<evidence type="ECO:0000259" key="8">
    <source>
        <dbReference type="PROSITE" id="PS50110"/>
    </source>
</evidence>
<dbReference type="PANTHER" id="PTHR43065">
    <property type="entry name" value="SENSOR HISTIDINE KINASE"/>
    <property type="match status" value="1"/>
</dbReference>
<dbReference type="OrthoDB" id="569699at2"/>
<evidence type="ECO:0000313" key="10">
    <source>
        <dbReference type="Proteomes" id="UP000184550"/>
    </source>
</evidence>
<feature type="domain" description="Response regulatory" evidence="8">
    <location>
        <begin position="12"/>
        <end position="128"/>
    </location>
</feature>
<accession>A0A7Z9BUW3</accession>
<keyword evidence="3 6" id="KW-0597">Phosphoprotein</keyword>
<dbReference type="SMART" id="SM00448">
    <property type="entry name" value="REC"/>
    <property type="match status" value="1"/>
</dbReference>
<evidence type="ECO:0000259" key="7">
    <source>
        <dbReference type="PROSITE" id="PS50109"/>
    </source>
</evidence>
<evidence type="ECO:0000256" key="3">
    <source>
        <dbReference type="ARBA" id="ARBA00022553"/>
    </source>
</evidence>
<dbReference type="Proteomes" id="UP000184550">
    <property type="component" value="Unassembled WGS sequence"/>
</dbReference>
<dbReference type="PANTHER" id="PTHR43065:SF50">
    <property type="entry name" value="HISTIDINE KINASE"/>
    <property type="match status" value="1"/>
</dbReference>
<dbReference type="Gene3D" id="3.30.565.10">
    <property type="entry name" value="Histidine kinase-like ATPase, C-terminal domain"/>
    <property type="match status" value="1"/>
</dbReference>
<sequence>MNHSSNNQPKADLLVVDDTPANLRFLSQMLVNQGYNVRKAINGQMALTAVKTILPDLILLDINLPGMNGYQVCEQLKQDERTRNIPIIFLSALDDILDKVKAFQAGGVDYITKPFQFEEVLIRIQNQLTIQQLQSQLKQQNSQLQLTVNELKLTQAQLIQKEKMVSLGQLVAGIAHEINNPISFISGNLAPAQQYIQDLLNLISLYQKEYPLPSPSIQAFLQELELDFISNDLQNILGSMERGTERIRTIILALRIFSRLGESDIKPVDLHQGLDSTLLLLQYRLRSEGQRSEIEIIKSYDNLPPVTCYASQINQVFLNLLTNSIDALESGIGSKILPGMSPTIWIITEATHPNEIRIRIKDNGVGMSEEVKSQLFNPFFTTKPVGHGMGLGLTTCYEIIVQKHQGKLSCNSDEGEGCEFIIDLPTQMNS</sequence>
<dbReference type="AlphaFoldDB" id="A0A7Z9BUW3"/>
<dbReference type="InterPro" id="IPR004358">
    <property type="entry name" value="Sig_transdc_His_kin-like_C"/>
</dbReference>
<dbReference type="Pfam" id="PF02518">
    <property type="entry name" value="HATPase_c"/>
    <property type="match status" value="1"/>
</dbReference>
<name>A0A7Z9BUW3_9CYAN</name>
<evidence type="ECO:0000256" key="5">
    <source>
        <dbReference type="ARBA" id="ARBA00023012"/>
    </source>
</evidence>
<dbReference type="InterPro" id="IPR011006">
    <property type="entry name" value="CheY-like_superfamily"/>
</dbReference>
<keyword evidence="4 9" id="KW-0418">Kinase</keyword>
<dbReference type="RefSeq" id="WP_083624284.1">
    <property type="nucleotide sequence ID" value="NZ_LR734877.1"/>
</dbReference>
<dbReference type="InterPro" id="IPR036890">
    <property type="entry name" value="HATPase_C_sf"/>
</dbReference>
<dbReference type="GO" id="GO:0000155">
    <property type="term" value="F:phosphorelay sensor kinase activity"/>
    <property type="evidence" value="ECO:0007669"/>
    <property type="project" value="InterPro"/>
</dbReference>
<dbReference type="PROSITE" id="PS50109">
    <property type="entry name" value="HIS_KIN"/>
    <property type="match status" value="1"/>
</dbReference>
<dbReference type="EC" id="2.7.13.3" evidence="2"/>
<dbReference type="InterPro" id="IPR003661">
    <property type="entry name" value="HisK_dim/P_dom"/>
</dbReference>
<feature type="modified residue" description="4-aspartylphosphate" evidence="6">
    <location>
        <position position="61"/>
    </location>
</feature>
<dbReference type="SMART" id="SM00387">
    <property type="entry name" value="HATPase_c"/>
    <property type="match status" value="1"/>
</dbReference>
<evidence type="ECO:0000256" key="6">
    <source>
        <dbReference type="PROSITE-ProRule" id="PRU00169"/>
    </source>
</evidence>
<dbReference type="SUPFAM" id="SSF47384">
    <property type="entry name" value="Homodimeric domain of signal transducing histidine kinase"/>
    <property type="match status" value="1"/>
</dbReference>
<keyword evidence="4 9" id="KW-0808">Transferase</keyword>
<evidence type="ECO:0000256" key="4">
    <source>
        <dbReference type="ARBA" id="ARBA00022777"/>
    </source>
</evidence>
<gene>
    <name evidence="9" type="ORF">PL8927_720264</name>
</gene>
<dbReference type="SUPFAM" id="SSF52172">
    <property type="entry name" value="CheY-like"/>
    <property type="match status" value="1"/>
</dbReference>
<dbReference type="Gene3D" id="3.40.50.2300">
    <property type="match status" value="1"/>
</dbReference>
<organism evidence="9 10">
    <name type="scientific">Planktothrix serta PCC 8927</name>
    <dbReference type="NCBI Taxonomy" id="671068"/>
    <lineage>
        <taxon>Bacteria</taxon>
        <taxon>Bacillati</taxon>
        <taxon>Cyanobacteriota</taxon>
        <taxon>Cyanophyceae</taxon>
        <taxon>Oscillatoriophycideae</taxon>
        <taxon>Oscillatoriales</taxon>
        <taxon>Microcoleaceae</taxon>
        <taxon>Planktothrix</taxon>
    </lineage>
</organism>
<feature type="domain" description="Histidine kinase" evidence="7">
    <location>
        <begin position="173"/>
        <end position="428"/>
    </location>
</feature>
<keyword evidence="10" id="KW-1185">Reference proteome</keyword>
<evidence type="ECO:0000256" key="1">
    <source>
        <dbReference type="ARBA" id="ARBA00000085"/>
    </source>
</evidence>
<dbReference type="Pfam" id="PF00072">
    <property type="entry name" value="Response_reg"/>
    <property type="match status" value="1"/>
</dbReference>
<dbReference type="EMBL" id="CZCU02000149">
    <property type="protein sequence ID" value="VXD21873.1"/>
    <property type="molecule type" value="Genomic_DNA"/>
</dbReference>
<dbReference type="CDD" id="cd00082">
    <property type="entry name" value="HisKA"/>
    <property type="match status" value="1"/>
</dbReference>
<keyword evidence="5" id="KW-0902">Two-component regulatory system</keyword>
<protein>
    <recommendedName>
        <fullName evidence="2">histidine kinase</fullName>
        <ecNumber evidence="2">2.7.13.3</ecNumber>
    </recommendedName>
</protein>
<dbReference type="PRINTS" id="PR00344">
    <property type="entry name" value="BCTRLSENSOR"/>
</dbReference>
<dbReference type="PROSITE" id="PS50110">
    <property type="entry name" value="RESPONSE_REGULATORY"/>
    <property type="match status" value="1"/>
</dbReference>
<comment type="caution">
    <text evidence="9">The sequence shown here is derived from an EMBL/GenBank/DDBJ whole genome shotgun (WGS) entry which is preliminary data.</text>
</comment>
<dbReference type="Gene3D" id="1.10.287.130">
    <property type="match status" value="1"/>
</dbReference>
<dbReference type="InterPro" id="IPR005467">
    <property type="entry name" value="His_kinase_dom"/>
</dbReference>
<evidence type="ECO:0000313" key="9">
    <source>
        <dbReference type="EMBL" id="VXD21873.1"/>
    </source>
</evidence>
<dbReference type="InterPro" id="IPR001789">
    <property type="entry name" value="Sig_transdc_resp-reg_receiver"/>
</dbReference>
<dbReference type="InterPro" id="IPR036097">
    <property type="entry name" value="HisK_dim/P_sf"/>
</dbReference>
<evidence type="ECO:0000256" key="2">
    <source>
        <dbReference type="ARBA" id="ARBA00012438"/>
    </source>
</evidence>
<proteinExistence type="predicted"/>
<comment type="catalytic activity">
    <reaction evidence="1">
        <text>ATP + protein L-histidine = ADP + protein N-phospho-L-histidine.</text>
        <dbReference type="EC" id="2.7.13.3"/>
    </reaction>
</comment>
<dbReference type="CDD" id="cd19920">
    <property type="entry name" value="REC_PA4781-like"/>
    <property type="match status" value="1"/>
</dbReference>
<reference evidence="9" key="1">
    <citation type="submission" date="2019-10" db="EMBL/GenBank/DDBJ databases">
        <authorList>
            <consortium name="Genoscope - CEA"/>
            <person name="William W."/>
        </authorList>
    </citation>
    <scope>NUCLEOTIDE SEQUENCE [LARGE SCALE GENOMIC DNA]</scope>
    <source>
        <strain evidence="9">BBR_PRJEB10992</strain>
    </source>
</reference>
<dbReference type="InterPro" id="IPR003594">
    <property type="entry name" value="HATPase_dom"/>
</dbReference>
<dbReference type="SUPFAM" id="SSF55874">
    <property type="entry name" value="ATPase domain of HSP90 chaperone/DNA topoisomerase II/histidine kinase"/>
    <property type="match status" value="1"/>
</dbReference>